<gene>
    <name evidence="3" type="ORF">LTR05_008012</name>
</gene>
<feature type="domain" description="RING-type" evidence="2">
    <location>
        <begin position="35"/>
        <end position="80"/>
    </location>
</feature>
<organism evidence="3 4">
    <name type="scientific">Lithohypha guttulata</name>
    <dbReference type="NCBI Taxonomy" id="1690604"/>
    <lineage>
        <taxon>Eukaryota</taxon>
        <taxon>Fungi</taxon>
        <taxon>Dikarya</taxon>
        <taxon>Ascomycota</taxon>
        <taxon>Pezizomycotina</taxon>
        <taxon>Eurotiomycetes</taxon>
        <taxon>Chaetothyriomycetidae</taxon>
        <taxon>Chaetothyriales</taxon>
        <taxon>Trichomeriaceae</taxon>
        <taxon>Lithohypha</taxon>
    </lineage>
</organism>
<protein>
    <recommendedName>
        <fullName evidence="2">RING-type domain-containing protein</fullName>
    </recommendedName>
</protein>
<comment type="caution">
    <text evidence="3">The sequence shown here is derived from an EMBL/GenBank/DDBJ whole genome shotgun (WGS) entry which is preliminary data.</text>
</comment>
<evidence type="ECO:0000256" key="1">
    <source>
        <dbReference type="PROSITE-ProRule" id="PRU00175"/>
    </source>
</evidence>
<reference evidence="3 4" key="1">
    <citation type="submission" date="2023-08" db="EMBL/GenBank/DDBJ databases">
        <title>Black Yeasts Isolated from many extreme environments.</title>
        <authorList>
            <person name="Coleine C."/>
            <person name="Stajich J.E."/>
            <person name="Selbmann L."/>
        </authorList>
    </citation>
    <scope>NUCLEOTIDE SEQUENCE [LARGE SCALE GENOMIC DNA]</scope>
    <source>
        <strain evidence="3 4">CCFEE 5910</strain>
    </source>
</reference>
<evidence type="ECO:0000313" key="3">
    <source>
        <dbReference type="EMBL" id="KAK5081218.1"/>
    </source>
</evidence>
<name>A0AAN7STN3_9EURO</name>
<dbReference type="AlphaFoldDB" id="A0AAN7STN3"/>
<keyword evidence="1" id="KW-0863">Zinc-finger</keyword>
<dbReference type="GO" id="GO:0008270">
    <property type="term" value="F:zinc ion binding"/>
    <property type="evidence" value="ECO:0007669"/>
    <property type="project" value="UniProtKB-KW"/>
</dbReference>
<keyword evidence="1" id="KW-0862">Zinc</keyword>
<keyword evidence="1" id="KW-0479">Metal-binding</keyword>
<dbReference type="PROSITE" id="PS50089">
    <property type="entry name" value="ZF_RING_2"/>
    <property type="match status" value="1"/>
</dbReference>
<dbReference type="Proteomes" id="UP001309876">
    <property type="component" value="Unassembled WGS sequence"/>
</dbReference>
<dbReference type="InterPro" id="IPR013083">
    <property type="entry name" value="Znf_RING/FYVE/PHD"/>
</dbReference>
<dbReference type="EMBL" id="JAVRRJ010000010">
    <property type="protein sequence ID" value="KAK5081218.1"/>
    <property type="molecule type" value="Genomic_DNA"/>
</dbReference>
<dbReference type="InterPro" id="IPR001841">
    <property type="entry name" value="Znf_RING"/>
</dbReference>
<dbReference type="SUPFAM" id="SSF57850">
    <property type="entry name" value="RING/U-box"/>
    <property type="match status" value="1"/>
</dbReference>
<proteinExistence type="predicted"/>
<accession>A0AAN7STN3</accession>
<feature type="non-terminal residue" evidence="3">
    <location>
        <position position="1"/>
    </location>
</feature>
<evidence type="ECO:0000259" key="2">
    <source>
        <dbReference type="PROSITE" id="PS50089"/>
    </source>
</evidence>
<sequence>VLRLVNFVTTIPRRHYTIGLEESKGIPYRTEENMCIICYGTITATHLTLTHRSCRHSFHSLCLKKWILRIGSPGFNCIICGENIMISHAEMTNLKRSVKYDEMLQKLRHVQRSLDRELTKVEQVLKISGDIQGVERSRALSKKLEQRLEKIRARTVGLSHLVDDLRRLHEDNAIGLG</sequence>
<dbReference type="Gene3D" id="3.30.40.10">
    <property type="entry name" value="Zinc/RING finger domain, C3HC4 (zinc finger)"/>
    <property type="match status" value="1"/>
</dbReference>
<keyword evidence="4" id="KW-1185">Reference proteome</keyword>
<evidence type="ECO:0000313" key="4">
    <source>
        <dbReference type="Proteomes" id="UP001309876"/>
    </source>
</evidence>